<dbReference type="Proteomes" id="UP000192678">
    <property type="component" value="Unassembled WGS sequence"/>
</dbReference>
<evidence type="ECO:0000313" key="1">
    <source>
        <dbReference type="EMBL" id="SMC72825.1"/>
    </source>
</evidence>
<keyword evidence="1" id="KW-0808">Transferase</keyword>
<dbReference type="InterPro" id="IPR029063">
    <property type="entry name" value="SAM-dependent_MTases_sf"/>
</dbReference>
<dbReference type="SUPFAM" id="SSF53335">
    <property type="entry name" value="S-adenosyl-L-methionine-dependent methyltransferases"/>
    <property type="match status" value="1"/>
</dbReference>
<dbReference type="GO" id="GO:0008168">
    <property type="term" value="F:methyltransferase activity"/>
    <property type="evidence" value="ECO:0007669"/>
    <property type="project" value="UniProtKB-KW"/>
</dbReference>
<gene>
    <name evidence="1" type="ORF">SAMN04488101_102513</name>
</gene>
<organism evidence="1 2">
    <name type="scientific">Pedobacter nyackensis</name>
    <dbReference type="NCBI Taxonomy" id="475255"/>
    <lineage>
        <taxon>Bacteria</taxon>
        <taxon>Pseudomonadati</taxon>
        <taxon>Bacteroidota</taxon>
        <taxon>Sphingobacteriia</taxon>
        <taxon>Sphingobacteriales</taxon>
        <taxon>Sphingobacteriaceae</taxon>
        <taxon>Pedobacter</taxon>
    </lineage>
</organism>
<dbReference type="Pfam" id="PF13489">
    <property type="entry name" value="Methyltransf_23"/>
    <property type="match status" value="1"/>
</dbReference>
<dbReference type="OrthoDB" id="9816564at2"/>
<protein>
    <submittedName>
        <fullName evidence="1">Methyltransferase domain-containing protein</fullName>
    </submittedName>
</protein>
<keyword evidence="2" id="KW-1185">Reference proteome</keyword>
<dbReference type="RefSeq" id="WP_084288466.1">
    <property type="nucleotide sequence ID" value="NZ_FWYB01000002.1"/>
</dbReference>
<dbReference type="EMBL" id="FWYB01000002">
    <property type="protein sequence ID" value="SMC72825.1"/>
    <property type="molecule type" value="Genomic_DNA"/>
</dbReference>
<reference evidence="1 2" key="1">
    <citation type="submission" date="2017-04" db="EMBL/GenBank/DDBJ databases">
        <authorList>
            <person name="Afonso C.L."/>
            <person name="Miller P.J."/>
            <person name="Scott M.A."/>
            <person name="Spackman E."/>
            <person name="Goraichik I."/>
            <person name="Dimitrov K.M."/>
            <person name="Suarez D.L."/>
            <person name="Swayne D.E."/>
        </authorList>
    </citation>
    <scope>NUCLEOTIDE SEQUENCE [LARGE SCALE GENOMIC DNA]</scope>
    <source>
        <strain evidence="1 2">DSM 19625</strain>
    </source>
</reference>
<keyword evidence="1" id="KW-0489">Methyltransferase</keyword>
<accession>A0A1W2BIQ1</accession>
<dbReference type="AlphaFoldDB" id="A0A1W2BIQ1"/>
<dbReference type="GO" id="GO:0032259">
    <property type="term" value="P:methylation"/>
    <property type="evidence" value="ECO:0007669"/>
    <property type="project" value="UniProtKB-KW"/>
</dbReference>
<name>A0A1W2BIQ1_9SPHI</name>
<dbReference type="Gene3D" id="3.40.50.150">
    <property type="entry name" value="Vaccinia Virus protein VP39"/>
    <property type="match status" value="1"/>
</dbReference>
<proteinExistence type="predicted"/>
<dbReference type="STRING" id="475255.SAMN04488101_102513"/>
<sequence length="273" mass="32062">MKSKITGGQTEVVFNTKVLNKYDVKYYRCLETGFIQTEDPFWLEEAYSTAITKLDIGLVSRNELLRNKTVKLLSDCFDGSKRFLDYAGGYGMFTRMMRDMGYDFYHHDIYCQNLFSEFFDLANCKQQSDFEVVTAFEVFEHLANPLEEIGAILQFGNNILFTTELQPIGLENISDWWYVVPETGQHIALYTKKALEYIAKQLGLHLLSDGISMHLFTKEKLPFNPFVEKEREKEPFLIRMMRRKLNRFDLKHSAQTRKSLLQDDFEYIKAKLH</sequence>
<evidence type="ECO:0000313" key="2">
    <source>
        <dbReference type="Proteomes" id="UP000192678"/>
    </source>
</evidence>